<dbReference type="AlphaFoldDB" id="A0A7K0HCC2"/>
<accession>A0A7K0HCC2</accession>
<dbReference type="Pfam" id="PF00132">
    <property type="entry name" value="Hexapep"/>
    <property type="match status" value="1"/>
</dbReference>
<organism evidence="1 2">
    <name type="scientific">Parabacteroides distasonis</name>
    <dbReference type="NCBI Taxonomy" id="823"/>
    <lineage>
        <taxon>Bacteria</taxon>
        <taxon>Pseudomonadati</taxon>
        <taxon>Bacteroidota</taxon>
        <taxon>Bacteroidia</taxon>
        <taxon>Bacteroidales</taxon>
        <taxon>Tannerellaceae</taxon>
        <taxon>Parabacteroides</taxon>
    </lineage>
</organism>
<gene>
    <name evidence="1" type="ORF">GKD70_09185</name>
</gene>
<dbReference type="EMBL" id="WKMO01000006">
    <property type="protein sequence ID" value="MSB73453.1"/>
    <property type="molecule type" value="Genomic_DNA"/>
</dbReference>
<protein>
    <submittedName>
        <fullName evidence="1">Serine acetyltransferase</fullName>
    </submittedName>
</protein>
<dbReference type="PANTHER" id="PTHR42811">
    <property type="entry name" value="SERINE ACETYLTRANSFERASE"/>
    <property type="match status" value="1"/>
</dbReference>
<dbReference type="RefSeq" id="WP_122128684.1">
    <property type="nucleotide sequence ID" value="NZ_CAXSPS010000006.1"/>
</dbReference>
<proteinExistence type="predicted"/>
<dbReference type="InterPro" id="IPR011004">
    <property type="entry name" value="Trimer_LpxA-like_sf"/>
</dbReference>
<comment type="caution">
    <text evidence="1">The sequence shown here is derived from an EMBL/GenBank/DDBJ whole genome shotgun (WGS) entry which is preliminary data.</text>
</comment>
<dbReference type="Proteomes" id="UP000441609">
    <property type="component" value="Unassembled WGS sequence"/>
</dbReference>
<dbReference type="SUPFAM" id="SSF51161">
    <property type="entry name" value="Trimeric LpxA-like enzymes"/>
    <property type="match status" value="1"/>
</dbReference>
<evidence type="ECO:0000313" key="2">
    <source>
        <dbReference type="Proteomes" id="UP000441609"/>
    </source>
</evidence>
<dbReference type="InterPro" id="IPR001451">
    <property type="entry name" value="Hexapep"/>
</dbReference>
<evidence type="ECO:0000313" key="1">
    <source>
        <dbReference type="EMBL" id="MSB73453.1"/>
    </source>
</evidence>
<reference evidence="1 2" key="1">
    <citation type="journal article" date="2019" name="Nat. Med.">
        <title>A library of human gut bacterial isolates paired with longitudinal multiomics data enables mechanistic microbiome research.</title>
        <authorList>
            <person name="Poyet M."/>
            <person name="Groussin M."/>
            <person name="Gibbons S.M."/>
            <person name="Avila-Pacheco J."/>
            <person name="Jiang X."/>
            <person name="Kearney S.M."/>
            <person name="Perrotta A.R."/>
            <person name="Berdy B."/>
            <person name="Zhao S."/>
            <person name="Lieberman T.D."/>
            <person name="Swanson P.K."/>
            <person name="Smith M."/>
            <person name="Roesemann S."/>
            <person name="Alexander J.E."/>
            <person name="Rich S.A."/>
            <person name="Livny J."/>
            <person name="Vlamakis H."/>
            <person name="Clish C."/>
            <person name="Bullock K."/>
            <person name="Deik A."/>
            <person name="Scott J."/>
            <person name="Pierce K.A."/>
            <person name="Xavier R.J."/>
            <person name="Alm E.J."/>
        </authorList>
    </citation>
    <scope>NUCLEOTIDE SEQUENCE [LARGE SCALE GENOMIC DNA]</scope>
    <source>
        <strain evidence="1 2">BIOML-A20</strain>
    </source>
</reference>
<name>A0A7K0HCC2_PARDI</name>
<sequence>MIQTKEDLRLYLEKDKQALGITRKRPCLVGDDIWKFEIALRYHEYLTNVNGGGVTRLIRRKFWGFLHHYFGIRLGFSIPINVFDYGLRINHYGTIVVNTKARIGKWCDIHACVNIGESLDKKAPCLGDNCWIGPGAKLFGGITIGNGVMIGAGSVVNKSFTENNITIVGVPARKIKDTGDPYHRV</sequence>
<dbReference type="Gene3D" id="2.160.10.10">
    <property type="entry name" value="Hexapeptide repeat proteins"/>
    <property type="match status" value="1"/>
</dbReference>